<feature type="region of interest" description="Disordered" evidence="9">
    <location>
        <begin position="1"/>
        <end position="26"/>
    </location>
</feature>
<keyword evidence="11" id="KW-1185">Reference proteome</keyword>
<accession>A0A1V9Z127</accession>
<dbReference type="Proteomes" id="UP000243579">
    <property type="component" value="Unassembled WGS sequence"/>
</dbReference>
<sequence length="285" mass="29750">MSFPKKPWENAANTARPAPAASTTSSSIAASSATRAMAATTASRTTGTAITTPGQGSVADTSDAASANAMNGAYGGNNYAGRYGAGGYGSAMGGYGGGYGSGMGMSGYGGYGSSYGGYGGYGSSMYGGGMYGGGMYGGGMYGGNPMMDPNGSLGWLNSFNQTVSAVGQITQLLGMNAEALNFCFGNFVHFMERMAFMCTSAVAMLSPKPVFPPGHPRYGEPPETEEEIKSRLRRVKVVKFVVSLLIIYVASKLGQKLRMLLWRTRKSPQKRLPLDSIYNRIAQPQ</sequence>
<evidence type="ECO:0000256" key="7">
    <source>
        <dbReference type="ARBA" id="ARBA00029693"/>
    </source>
</evidence>
<evidence type="ECO:0000256" key="9">
    <source>
        <dbReference type="SAM" id="MobiDB-lite"/>
    </source>
</evidence>
<feature type="region of interest" description="Disordered" evidence="9">
    <location>
        <begin position="42"/>
        <end position="62"/>
    </location>
</feature>
<dbReference type="STRING" id="1202772.A0A1V9Z127"/>
<keyword evidence="5" id="KW-0472">Membrane</keyword>
<evidence type="ECO:0000256" key="1">
    <source>
        <dbReference type="ARBA" id="ARBA00006033"/>
    </source>
</evidence>
<keyword evidence="2" id="KW-0813">Transport</keyword>
<dbReference type="InterPro" id="IPR035463">
    <property type="entry name" value="Pex13"/>
</dbReference>
<proteinExistence type="inferred from homology"/>
<gene>
    <name evidence="10" type="ORF">ACHHYP_04497</name>
</gene>
<keyword evidence="4" id="KW-0811">Translocation</keyword>
<comment type="similarity">
    <text evidence="1">Belongs to the peroxin-13 family.</text>
</comment>
<keyword evidence="3" id="KW-0653">Protein transport</keyword>
<name>A0A1V9Z127_ACHHY</name>
<organism evidence="10 11">
    <name type="scientific">Achlya hypogyna</name>
    <name type="common">Oomycete</name>
    <name type="synonym">Protoachlya hypogyna</name>
    <dbReference type="NCBI Taxonomy" id="1202772"/>
    <lineage>
        <taxon>Eukaryota</taxon>
        <taxon>Sar</taxon>
        <taxon>Stramenopiles</taxon>
        <taxon>Oomycota</taxon>
        <taxon>Saprolegniomycetes</taxon>
        <taxon>Saprolegniales</taxon>
        <taxon>Achlyaceae</taxon>
        <taxon>Achlya</taxon>
    </lineage>
</organism>
<evidence type="ECO:0000256" key="3">
    <source>
        <dbReference type="ARBA" id="ARBA00022927"/>
    </source>
</evidence>
<comment type="caution">
    <text evidence="10">The sequence shown here is derived from an EMBL/GenBank/DDBJ whole genome shotgun (WGS) entry which is preliminary data.</text>
</comment>
<evidence type="ECO:0000256" key="8">
    <source>
        <dbReference type="ARBA" id="ARBA00046271"/>
    </source>
</evidence>
<dbReference type="PANTHER" id="PTHR19332">
    <property type="entry name" value="PEROXISOMAL MEMBRANE PROTEIN PEX13"/>
    <property type="match status" value="1"/>
</dbReference>
<evidence type="ECO:0000256" key="4">
    <source>
        <dbReference type="ARBA" id="ARBA00023010"/>
    </source>
</evidence>
<dbReference type="OrthoDB" id="78870at2759"/>
<evidence type="ECO:0000256" key="2">
    <source>
        <dbReference type="ARBA" id="ARBA00022448"/>
    </source>
</evidence>
<feature type="compositionally biased region" description="Low complexity" evidence="9">
    <location>
        <begin position="11"/>
        <end position="26"/>
    </location>
</feature>
<dbReference type="PANTHER" id="PTHR19332:SF1">
    <property type="entry name" value="PEROXISOMAL MEMBRANE PROTEIN PEX13"/>
    <property type="match status" value="1"/>
</dbReference>
<evidence type="ECO:0000313" key="11">
    <source>
        <dbReference type="Proteomes" id="UP000243579"/>
    </source>
</evidence>
<dbReference type="EMBL" id="JNBR01000512">
    <property type="protein sequence ID" value="OQR91661.1"/>
    <property type="molecule type" value="Genomic_DNA"/>
</dbReference>
<reference evidence="10 11" key="1">
    <citation type="journal article" date="2014" name="Genome Biol. Evol.">
        <title>The secreted proteins of Achlya hypogyna and Thraustotheca clavata identify the ancestral oomycete secretome and reveal gene acquisitions by horizontal gene transfer.</title>
        <authorList>
            <person name="Misner I."/>
            <person name="Blouin N."/>
            <person name="Leonard G."/>
            <person name="Richards T.A."/>
            <person name="Lane C.E."/>
        </authorList>
    </citation>
    <scope>NUCLEOTIDE SEQUENCE [LARGE SCALE GENOMIC DNA]</scope>
    <source>
        <strain evidence="10 11">ATCC 48635</strain>
    </source>
</reference>
<evidence type="ECO:0000313" key="10">
    <source>
        <dbReference type="EMBL" id="OQR91661.1"/>
    </source>
</evidence>
<dbReference type="GO" id="GO:1990429">
    <property type="term" value="C:peroxisomal importomer complex"/>
    <property type="evidence" value="ECO:0007669"/>
    <property type="project" value="TreeGrafter"/>
</dbReference>
<comment type="subcellular location">
    <subcellularLocation>
        <location evidence="8">Peroxisome membrane</location>
    </subcellularLocation>
</comment>
<dbReference type="AlphaFoldDB" id="A0A1V9Z127"/>
<feature type="compositionally biased region" description="Low complexity" evidence="9">
    <location>
        <begin position="42"/>
        <end position="53"/>
    </location>
</feature>
<evidence type="ECO:0000256" key="5">
    <source>
        <dbReference type="ARBA" id="ARBA00023136"/>
    </source>
</evidence>
<protein>
    <recommendedName>
        <fullName evidence="7">Peroxin-13</fullName>
    </recommendedName>
</protein>
<keyword evidence="6" id="KW-0576">Peroxisome</keyword>
<evidence type="ECO:0000256" key="6">
    <source>
        <dbReference type="ARBA" id="ARBA00023140"/>
    </source>
</evidence>
<dbReference type="GO" id="GO:0016560">
    <property type="term" value="P:protein import into peroxisome matrix, docking"/>
    <property type="evidence" value="ECO:0007669"/>
    <property type="project" value="InterPro"/>
</dbReference>
<dbReference type="GO" id="GO:0005778">
    <property type="term" value="C:peroxisomal membrane"/>
    <property type="evidence" value="ECO:0007669"/>
    <property type="project" value="UniProtKB-SubCell"/>
</dbReference>